<feature type="domain" description="Formamidopyrimidine-DNA glycosylase-like C-terminal" evidence="2">
    <location>
        <begin position="74"/>
        <end position="103"/>
    </location>
</feature>
<name>A0AA88DCC3_FICCA</name>
<feature type="region of interest" description="Disordered" evidence="1">
    <location>
        <begin position="101"/>
        <end position="176"/>
    </location>
</feature>
<accession>A0AA88DCC3</accession>
<dbReference type="AlphaFoldDB" id="A0AA88DCC3"/>
<evidence type="ECO:0000256" key="1">
    <source>
        <dbReference type="SAM" id="MobiDB-lite"/>
    </source>
</evidence>
<sequence length="244" mass="27481">MKCSTKRKFIPCKLLPACLKKVVQLYKNASKRIEDDKCRLFIMRFKLMLNLDTFHVIEKAVEVGADSSQYPNNWIFHTREKKPGKAFVDGKKIEFITAGGRVTKRKSEESNDGTDEEDNVAENTKLKKGTKAKGQVKKVPAKRKSEESDDAKRKSKESDEEENEDDGSGEDDKVQKKRLVASVASNKGDNSAAVVFEGDCLAVFETFLRTIPTCSADAQTYLRDTLGCWLFPVWPASFMAAVFY</sequence>
<evidence type="ECO:0000313" key="3">
    <source>
        <dbReference type="EMBL" id="GMN49977.1"/>
    </source>
</evidence>
<evidence type="ECO:0000313" key="4">
    <source>
        <dbReference type="Proteomes" id="UP001187192"/>
    </source>
</evidence>
<comment type="caution">
    <text evidence="3">The sequence shown here is derived from an EMBL/GenBank/DDBJ whole genome shotgun (WGS) entry which is preliminary data.</text>
</comment>
<dbReference type="Gene3D" id="1.10.8.50">
    <property type="match status" value="1"/>
</dbReference>
<gene>
    <name evidence="3" type="ORF">TIFTF001_019142</name>
</gene>
<dbReference type="Pfam" id="PF21218">
    <property type="entry name" value="Fpg-like_C"/>
    <property type="match status" value="1"/>
</dbReference>
<proteinExistence type="predicted"/>
<evidence type="ECO:0000259" key="2">
    <source>
        <dbReference type="Pfam" id="PF21218"/>
    </source>
</evidence>
<organism evidence="3 4">
    <name type="scientific">Ficus carica</name>
    <name type="common">Common fig</name>
    <dbReference type="NCBI Taxonomy" id="3494"/>
    <lineage>
        <taxon>Eukaryota</taxon>
        <taxon>Viridiplantae</taxon>
        <taxon>Streptophyta</taxon>
        <taxon>Embryophyta</taxon>
        <taxon>Tracheophyta</taxon>
        <taxon>Spermatophyta</taxon>
        <taxon>Magnoliopsida</taxon>
        <taxon>eudicotyledons</taxon>
        <taxon>Gunneridae</taxon>
        <taxon>Pentapetalae</taxon>
        <taxon>rosids</taxon>
        <taxon>fabids</taxon>
        <taxon>Rosales</taxon>
        <taxon>Moraceae</taxon>
        <taxon>Ficeae</taxon>
        <taxon>Ficus</taxon>
    </lineage>
</organism>
<feature type="compositionally biased region" description="Basic and acidic residues" evidence="1">
    <location>
        <begin position="143"/>
        <end position="152"/>
    </location>
</feature>
<feature type="compositionally biased region" description="Acidic residues" evidence="1">
    <location>
        <begin position="158"/>
        <end position="169"/>
    </location>
</feature>
<feature type="compositionally biased region" description="Basic residues" evidence="1">
    <location>
        <begin position="126"/>
        <end position="142"/>
    </location>
</feature>
<feature type="compositionally biased region" description="Acidic residues" evidence="1">
    <location>
        <begin position="110"/>
        <end position="120"/>
    </location>
</feature>
<dbReference type="InterPro" id="IPR049332">
    <property type="entry name" value="Fpg-like_C"/>
</dbReference>
<dbReference type="EMBL" id="BTGU01000032">
    <property type="protein sequence ID" value="GMN49977.1"/>
    <property type="molecule type" value="Genomic_DNA"/>
</dbReference>
<protein>
    <recommendedName>
        <fullName evidence="2">Formamidopyrimidine-DNA glycosylase-like C-terminal domain-containing protein</fullName>
    </recommendedName>
</protein>
<reference evidence="3" key="1">
    <citation type="submission" date="2023-07" db="EMBL/GenBank/DDBJ databases">
        <title>draft genome sequence of fig (Ficus carica).</title>
        <authorList>
            <person name="Takahashi T."/>
            <person name="Nishimura K."/>
        </authorList>
    </citation>
    <scope>NUCLEOTIDE SEQUENCE</scope>
</reference>
<dbReference type="Proteomes" id="UP001187192">
    <property type="component" value="Unassembled WGS sequence"/>
</dbReference>
<keyword evidence="4" id="KW-1185">Reference proteome</keyword>